<protein>
    <submittedName>
        <fullName evidence="2">Uncharacterized protein</fullName>
    </submittedName>
</protein>
<dbReference type="Proteomes" id="UP000719412">
    <property type="component" value="Unassembled WGS sequence"/>
</dbReference>
<evidence type="ECO:0000313" key="2">
    <source>
        <dbReference type="EMBL" id="KAH0810659.1"/>
    </source>
</evidence>
<proteinExistence type="predicted"/>
<evidence type="ECO:0000313" key="3">
    <source>
        <dbReference type="Proteomes" id="UP000719412"/>
    </source>
</evidence>
<accession>A0A8J6H9D8</accession>
<name>A0A8J6H9D8_TENMO</name>
<dbReference type="AlphaFoldDB" id="A0A8J6H9D8"/>
<sequence length="295" mass="32230">MTDRGGGGKNEGGRPKPSLTAAAKRRIFVVSNLINSSLGKSLSTLKIQHLCKYLVYFEEASGVKAKTNSRSKGEVNPDVGVVTLKTRRLRIPLIKTESLEKPESRRELKDLLMWSAPEKAAECALSARRAPNQSGTRRSSRSEIPENITRNARGKRPDSVSLEFSWRVVCRVEDAFPPQGGIFTRADPLHGTKGSSRARAFPGKIRDGYSVDGCVDHGIEEAPGVSFHGKSVYRVARSGGAHLAGFPARFTLMKKIPTDFSGAAPNNIQRRIESDVPSLRQSFLLAETFPDVNTA</sequence>
<reference evidence="2" key="2">
    <citation type="submission" date="2021-08" db="EMBL/GenBank/DDBJ databases">
        <authorList>
            <person name="Eriksson T."/>
        </authorList>
    </citation>
    <scope>NUCLEOTIDE SEQUENCE</scope>
    <source>
        <strain evidence="2">Stoneville</strain>
        <tissue evidence="2">Whole head</tissue>
    </source>
</reference>
<organism evidence="2 3">
    <name type="scientific">Tenebrio molitor</name>
    <name type="common">Yellow mealworm beetle</name>
    <dbReference type="NCBI Taxonomy" id="7067"/>
    <lineage>
        <taxon>Eukaryota</taxon>
        <taxon>Metazoa</taxon>
        <taxon>Ecdysozoa</taxon>
        <taxon>Arthropoda</taxon>
        <taxon>Hexapoda</taxon>
        <taxon>Insecta</taxon>
        <taxon>Pterygota</taxon>
        <taxon>Neoptera</taxon>
        <taxon>Endopterygota</taxon>
        <taxon>Coleoptera</taxon>
        <taxon>Polyphaga</taxon>
        <taxon>Cucujiformia</taxon>
        <taxon>Tenebrionidae</taxon>
        <taxon>Tenebrio</taxon>
    </lineage>
</organism>
<reference evidence="2" key="1">
    <citation type="journal article" date="2020" name="J Insects Food Feed">
        <title>The yellow mealworm (Tenebrio molitor) genome: a resource for the emerging insects as food and feed industry.</title>
        <authorList>
            <person name="Eriksson T."/>
            <person name="Andere A."/>
            <person name="Kelstrup H."/>
            <person name="Emery V."/>
            <person name="Picard C."/>
        </authorList>
    </citation>
    <scope>NUCLEOTIDE SEQUENCE</scope>
    <source>
        <strain evidence="2">Stoneville</strain>
        <tissue evidence="2">Whole head</tissue>
    </source>
</reference>
<dbReference type="EMBL" id="JABDTM020027355">
    <property type="protein sequence ID" value="KAH0810659.1"/>
    <property type="molecule type" value="Genomic_DNA"/>
</dbReference>
<comment type="caution">
    <text evidence="2">The sequence shown here is derived from an EMBL/GenBank/DDBJ whole genome shotgun (WGS) entry which is preliminary data.</text>
</comment>
<evidence type="ECO:0000256" key="1">
    <source>
        <dbReference type="SAM" id="MobiDB-lite"/>
    </source>
</evidence>
<keyword evidence="3" id="KW-1185">Reference proteome</keyword>
<gene>
    <name evidence="2" type="ORF">GEV33_012132</name>
</gene>
<feature type="region of interest" description="Disordered" evidence="1">
    <location>
        <begin position="125"/>
        <end position="155"/>
    </location>
</feature>